<proteinExistence type="predicted"/>
<dbReference type="InterPro" id="IPR058591">
    <property type="entry name" value="Gtf3_N"/>
</dbReference>
<feature type="domain" description="Glucosyltransferase 3-like C-terminal" evidence="3">
    <location>
        <begin position="176"/>
        <end position="333"/>
    </location>
</feature>
<evidence type="ECO:0000259" key="2">
    <source>
        <dbReference type="Pfam" id="PF26334"/>
    </source>
</evidence>
<dbReference type="Pfam" id="PF26334">
    <property type="entry name" value="Gtf3_N"/>
    <property type="match status" value="1"/>
</dbReference>
<dbReference type="GO" id="GO:0016740">
    <property type="term" value="F:transferase activity"/>
    <property type="evidence" value="ECO:0007669"/>
    <property type="project" value="UniProtKB-KW"/>
</dbReference>
<dbReference type="RefSeq" id="WP_101811141.1">
    <property type="nucleotide sequence ID" value="NZ_PKGI01000003.1"/>
</dbReference>
<dbReference type="SUPFAM" id="SSF53756">
    <property type="entry name" value="UDP-Glycosyltransferase/glycogen phosphorylase"/>
    <property type="match status" value="1"/>
</dbReference>
<dbReference type="InterPro" id="IPR058592">
    <property type="entry name" value="Gtf3_C"/>
</dbReference>
<evidence type="ECO:0000313" key="5">
    <source>
        <dbReference type="Proteomes" id="UP000234579"/>
    </source>
</evidence>
<dbReference type="Gene3D" id="3.40.50.2000">
    <property type="entry name" value="Glycogen Phosphorylase B"/>
    <property type="match status" value="2"/>
</dbReference>
<feature type="domain" description="Glucosyltransferase 3-like N-terminal" evidence="2">
    <location>
        <begin position="2"/>
        <end position="157"/>
    </location>
</feature>
<protein>
    <submittedName>
        <fullName evidence="4">Beta-1,6-galactofuranosyltransferase</fullName>
    </submittedName>
</protein>
<comment type="caution">
    <text evidence="4">The sequence shown here is derived from an EMBL/GenBank/DDBJ whole genome shotgun (WGS) entry which is preliminary data.</text>
</comment>
<dbReference type="Proteomes" id="UP000234579">
    <property type="component" value="Unassembled WGS sequence"/>
</dbReference>
<evidence type="ECO:0000313" key="4">
    <source>
        <dbReference type="EMBL" id="PLA77485.1"/>
    </source>
</evidence>
<sequence length="347" mass="40214">MKNYIISIKDEKKNDAGPKAKRDIEFFLKDTFEVFTLKYQIETGLMSRLQKVKLAYFTIPTFFKKHRDIDNIVLQYPLYSDYLIKILVKYIRKYTEAKLYFVIHDLESLRLFKDNLEYVKNELDFLNQTDGLIVHNTSMINWLKKSGCTVKMVNLEIFDYANPQDINSEWKYDGSICYAGNLAKADFLKQLSLKNQKLVLYGPNPANEYAKNTEYAGQYTPEELPKHLKQSFGLVWDGDSLDSCTGVFGEYMKYNNPHKVSLYLSSGLPVIIWKKAALAEFIESNNLGIAIDSLNDVDEVLNKLNLEEYRQKKENVMKMAAKLRSGFYIKKAVDVIMRRDTVSGYGS</sequence>
<name>A0A2I2ADN3_9LACO</name>
<keyword evidence="1 4" id="KW-0808">Transferase</keyword>
<dbReference type="EMBL" id="PKGI01000003">
    <property type="protein sequence ID" value="PLA77485.1"/>
    <property type="molecule type" value="Genomic_DNA"/>
</dbReference>
<reference evidence="5" key="1">
    <citation type="submission" date="2017-12" db="EMBL/GenBank/DDBJ databases">
        <authorList>
            <person name="Christensen H."/>
        </authorList>
    </citation>
    <scope>NUCLEOTIDE SEQUENCE [LARGE SCALE GENOMIC DNA]</scope>
    <source>
        <strain evidence="5">268A</strain>
    </source>
</reference>
<dbReference type="PIRSF" id="PIRSF007023">
    <property type="entry name" value="UDP-Galf_transf"/>
    <property type="match status" value="1"/>
</dbReference>
<organism evidence="4 5">
    <name type="scientific">Ligilactobacillus agilis</name>
    <dbReference type="NCBI Taxonomy" id="1601"/>
    <lineage>
        <taxon>Bacteria</taxon>
        <taxon>Bacillati</taxon>
        <taxon>Bacillota</taxon>
        <taxon>Bacilli</taxon>
        <taxon>Lactobacillales</taxon>
        <taxon>Lactobacillaceae</taxon>
        <taxon>Ligilactobacillus</taxon>
    </lineage>
</organism>
<accession>A0A2I2ADN3</accession>
<dbReference type="AlphaFoldDB" id="A0A2I2ADN3"/>
<evidence type="ECO:0000256" key="1">
    <source>
        <dbReference type="ARBA" id="ARBA00022679"/>
    </source>
</evidence>
<dbReference type="Pfam" id="PF26337">
    <property type="entry name" value="Gtf3_C"/>
    <property type="match status" value="1"/>
</dbReference>
<evidence type="ECO:0000259" key="3">
    <source>
        <dbReference type="Pfam" id="PF26337"/>
    </source>
</evidence>
<gene>
    <name evidence="4" type="ORF">CYR79_00405</name>
</gene>